<evidence type="ECO:0000313" key="2">
    <source>
        <dbReference type="Proteomes" id="UP000006062"/>
    </source>
</evidence>
<dbReference type="Gene3D" id="3.40.50.1000">
    <property type="entry name" value="HAD superfamily/HAD-like"/>
    <property type="match status" value="1"/>
</dbReference>
<dbReference type="PIRSF" id="PIRSF030802">
    <property type="entry name" value="UCP030802"/>
    <property type="match status" value="1"/>
</dbReference>
<dbReference type="Proteomes" id="UP000006062">
    <property type="component" value="Chromosome"/>
</dbReference>
<dbReference type="eggNOG" id="COG0561">
    <property type="taxonomic scope" value="Bacteria"/>
</dbReference>
<dbReference type="OrthoDB" id="8746852at2"/>
<dbReference type="EMBL" id="CP003154">
    <property type="protein sequence ID" value="AFL74122.1"/>
    <property type="molecule type" value="Genomic_DNA"/>
</dbReference>
<dbReference type="InterPro" id="IPR023214">
    <property type="entry name" value="HAD_sf"/>
</dbReference>
<dbReference type="RefSeq" id="WP_014778572.1">
    <property type="nucleotide sequence ID" value="NC_018012.1"/>
</dbReference>
<organism evidence="1 2">
    <name type="scientific">Thiocystis violascens (strain ATCC 17096 / DSM 198 / 6111)</name>
    <name type="common">Chromatium violascens</name>
    <dbReference type="NCBI Taxonomy" id="765911"/>
    <lineage>
        <taxon>Bacteria</taxon>
        <taxon>Pseudomonadati</taxon>
        <taxon>Pseudomonadota</taxon>
        <taxon>Gammaproteobacteria</taxon>
        <taxon>Chromatiales</taxon>
        <taxon>Chromatiaceae</taxon>
        <taxon>Thiocystis</taxon>
    </lineage>
</organism>
<keyword evidence="2" id="KW-1185">Reference proteome</keyword>
<gene>
    <name evidence="1" type="ordered locus">Thivi_2172</name>
</gene>
<sequence length="252" mass="28574">MRKLVFLDLDDTLFQSRPKCPTDADLRPVAYLRDGSAHSFMTAKQQAFWHLLDTNTTVIPTTARDLDSLRRVELPFQSWRIIDYGGIVLNPDGVPDAPWLERMTTASRNHLEDLNELLDHVATFIVQQGLSAHVRIIEDFDLPFYLVAKYREGRDGDLDVLQRVLIQPWVADRTSVYRLHRNGNNLAVLPRTLGKEHAVRYLIEILGGEWGELMTVGIGDSLIDGAFMAECDYSLTPRGSQLFGETIGRPLL</sequence>
<dbReference type="InterPro" id="IPR036412">
    <property type="entry name" value="HAD-like_sf"/>
</dbReference>
<dbReference type="KEGG" id="tvi:Thivi_2172"/>
<protein>
    <recommendedName>
        <fullName evidence="3">HAD superfamily hydrolase</fullName>
    </recommendedName>
</protein>
<name>I3YAV4_THIV6</name>
<evidence type="ECO:0008006" key="3">
    <source>
        <dbReference type="Google" id="ProtNLM"/>
    </source>
</evidence>
<proteinExistence type="predicted"/>
<accession>I3YAV4</accession>
<reference evidence="1 2" key="1">
    <citation type="submission" date="2012-06" db="EMBL/GenBank/DDBJ databases">
        <title>Complete sequence of Thiocystis violascens DSM 198.</title>
        <authorList>
            <consortium name="US DOE Joint Genome Institute"/>
            <person name="Lucas S."/>
            <person name="Han J."/>
            <person name="Lapidus A."/>
            <person name="Cheng J.-F."/>
            <person name="Goodwin L."/>
            <person name="Pitluck S."/>
            <person name="Peters L."/>
            <person name="Ovchinnikova G."/>
            <person name="Teshima H."/>
            <person name="Detter J.C."/>
            <person name="Han C."/>
            <person name="Tapia R."/>
            <person name="Land M."/>
            <person name="Hauser L."/>
            <person name="Kyrpides N."/>
            <person name="Ivanova N."/>
            <person name="Pagani I."/>
            <person name="Vogl K."/>
            <person name="Liu Z."/>
            <person name="Frigaard N.-U."/>
            <person name="Bryant D."/>
            <person name="Woyke T."/>
        </authorList>
    </citation>
    <scope>NUCLEOTIDE SEQUENCE [LARGE SCALE GENOMIC DNA]</scope>
    <source>
        <strain evidence="2">ATCC 17096 / DSM 198 / 6111</strain>
    </source>
</reference>
<dbReference type="STRING" id="765911.Thivi_2172"/>
<dbReference type="HOGENOM" id="CLU_063840_0_0_6"/>
<dbReference type="InterPro" id="IPR024197">
    <property type="entry name" value="TPP-like"/>
</dbReference>
<dbReference type="SUPFAM" id="SSF56784">
    <property type="entry name" value="HAD-like"/>
    <property type="match status" value="1"/>
</dbReference>
<evidence type="ECO:0000313" key="1">
    <source>
        <dbReference type="EMBL" id="AFL74122.1"/>
    </source>
</evidence>
<dbReference type="AlphaFoldDB" id="I3YAV4"/>